<protein>
    <submittedName>
        <fullName evidence="5">Class I SAM-dependent methyltransferase</fullName>
    </submittedName>
</protein>
<reference evidence="5" key="1">
    <citation type="submission" date="2021-03" db="EMBL/GenBank/DDBJ databases">
        <title>Fibrella sp. HMF5335 genome sequencing and assembly.</title>
        <authorList>
            <person name="Kang H."/>
            <person name="Kim H."/>
            <person name="Bae S."/>
            <person name="Joh K."/>
        </authorList>
    </citation>
    <scope>NUCLEOTIDE SEQUENCE</scope>
    <source>
        <strain evidence="5">HMF5335</strain>
    </source>
</reference>
<organism evidence="5 6">
    <name type="scientific">Fibrella rubiginis</name>
    <dbReference type="NCBI Taxonomy" id="2817060"/>
    <lineage>
        <taxon>Bacteria</taxon>
        <taxon>Pseudomonadati</taxon>
        <taxon>Bacteroidota</taxon>
        <taxon>Cytophagia</taxon>
        <taxon>Cytophagales</taxon>
        <taxon>Spirosomataceae</taxon>
        <taxon>Fibrella</taxon>
    </lineage>
</organism>
<dbReference type="AlphaFoldDB" id="A0A939K166"/>
<evidence type="ECO:0000313" key="6">
    <source>
        <dbReference type="Proteomes" id="UP000664034"/>
    </source>
</evidence>
<dbReference type="Gene3D" id="2.60.40.1180">
    <property type="entry name" value="Golgi alpha-mannosidase II"/>
    <property type="match status" value="1"/>
</dbReference>
<dbReference type="Pfam" id="PF10672">
    <property type="entry name" value="Methyltrans_SAM"/>
    <property type="match status" value="1"/>
</dbReference>
<dbReference type="SUPFAM" id="SSF53335">
    <property type="entry name" value="S-adenosyl-L-methionine-dependent methyltransferases"/>
    <property type="match status" value="1"/>
</dbReference>
<dbReference type="PANTHER" id="PTHR43042:SF2">
    <property type="entry name" value="SAM-DEPENDENT METHYLTRANSFERASE"/>
    <property type="match status" value="1"/>
</dbReference>
<evidence type="ECO:0000313" key="5">
    <source>
        <dbReference type="EMBL" id="MBO0936832.1"/>
    </source>
</evidence>
<evidence type="ECO:0000256" key="2">
    <source>
        <dbReference type="ARBA" id="ARBA00022679"/>
    </source>
</evidence>
<keyword evidence="3" id="KW-0949">S-adenosyl-L-methionine</keyword>
<dbReference type="GO" id="GO:0008168">
    <property type="term" value="F:methyltransferase activity"/>
    <property type="evidence" value="ECO:0007669"/>
    <property type="project" value="UniProtKB-KW"/>
</dbReference>
<comment type="caution">
    <text evidence="5">The sequence shown here is derived from an EMBL/GenBank/DDBJ whole genome shotgun (WGS) entry which is preliminary data.</text>
</comment>
<sequence length="321" mass="36818">MRDCRRAKQPQRRTVLNIRLLTLNFSLTLLTPSPWPDYELIDSGDFMKLERFGPYVLARPEPQAIWDCSLSEAEWERLAHATFRRDKQSPERGEWQKLKPIQDPWTVDFRQQGLNLTFKLALTSFKHVGIFPEQAVNWTYIHDAVKALPVERPRVLNLFAYTGGATLAARQAGADVTHVDAVKQVISWSKENMSMSSLDNVRWLVEDAMKFVKREERRGNTYHGIILDPPAYGRGPDGEKWVLEDQLNDLLKTCAALLDRQDFFFVINSYSLGFSYIILDNLLTQCFGTLPNSQSGELYLTDSGQKRLPLGVFSRFSSVNL</sequence>
<dbReference type="InterPro" id="IPR019614">
    <property type="entry name" value="SAM-dep_methyl-trfase"/>
</dbReference>
<keyword evidence="6" id="KW-1185">Reference proteome</keyword>
<accession>A0A939K166</accession>
<name>A0A939K166_9BACT</name>
<evidence type="ECO:0000256" key="1">
    <source>
        <dbReference type="ARBA" id="ARBA00022603"/>
    </source>
</evidence>
<dbReference type="PANTHER" id="PTHR43042">
    <property type="entry name" value="SAM-DEPENDENT METHYLTRANSFERASE"/>
    <property type="match status" value="1"/>
</dbReference>
<dbReference type="InterPro" id="IPR029063">
    <property type="entry name" value="SAM-dependent_MTases_sf"/>
</dbReference>
<dbReference type="EMBL" id="JAFMYV010000004">
    <property type="protein sequence ID" value="MBO0936832.1"/>
    <property type="molecule type" value="Genomic_DNA"/>
</dbReference>
<dbReference type="GO" id="GO:0032259">
    <property type="term" value="P:methylation"/>
    <property type="evidence" value="ECO:0007669"/>
    <property type="project" value="UniProtKB-KW"/>
</dbReference>
<gene>
    <name evidence="5" type="ORF">J2I47_09780</name>
</gene>
<proteinExistence type="predicted"/>
<feature type="domain" description="S-adenosylmethionine-dependent methyltransferase" evidence="4">
    <location>
        <begin position="93"/>
        <end position="273"/>
    </location>
</feature>
<evidence type="ECO:0000259" key="4">
    <source>
        <dbReference type="Pfam" id="PF10672"/>
    </source>
</evidence>
<dbReference type="InterPro" id="IPR013780">
    <property type="entry name" value="Glyco_hydro_b"/>
</dbReference>
<dbReference type="Proteomes" id="UP000664034">
    <property type="component" value="Unassembled WGS sequence"/>
</dbReference>
<keyword evidence="1 5" id="KW-0489">Methyltransferase</keyword>
<evidence type="ECO:0000256" key="3">
    <source>
        <dbReference type="ARBA" id="ARBA00022691"/>
    </source>
</evidence>
<keyword evidence="2" id="KW-0808">Transferase</keyword>
<dbReference type="CDD" id="cd02440">
    <property type="entry name" value="AdoMet_MTases"/>
    <property type="match status" value="1"/>
</dbReference>
<dbReference type="Gene3D" id="3.40.50.150">
    <property type="entry name" value="Vaccinia Virus protein VP39"/>
    <property type="match status" value="1"/>
</dbReference>